<reference evidence="6 7" key="1">
    <citation type="submission" date="2023-01" db="EMBL/GenBank/DDBJ databases">
        <title>Analysis of 21 Apiospora genomes using comparative genomics revels a genus with tremendous synthesis potential of carbohydrate active enzymes and secondary metabolites.</title>
        <authorList>
            <person name="Sorensen T."/>
        </authorList>
    </citation>
    <scope>NUCLEOTIDE SEQUENCE [LARGE SCALE GENOMIC DNA]</scope>
    <source>
        <strain evidence="6 7">CBS 20057</strain>
    </source>
</reference>
<dbReference type="InterPro" id="IPR054471">
    <property type="entry name" value="GPIID_WHD"/>
</dbReference>
<dbReference type="SUPFAM" id="SSF52540">
    <property type="entry name" value="P-loop containing nucleoside triphosphate hydrolases"/>
    <property type="match status" value="1"/>
</dbReference>
<feature type="compositionally biased region" description="Basic and acidic residues" evidence="3">
    <location>
        <begin position="1131"/>
        <end position="1140"/>
    </location>
</feature>
<protein>
    <recommendedName>
        <fullName evidence="8">NACHT domain-containing protein</fullName>
    </recommendedName>
</protein>
<proteinExistence type="predicted"/>
<evidence type="ECO:0000259" key="4">
    <source>
        <dbReference type="Pfam" id="PF22939"/>
    </source>
</evidence>
<keyword evidence="1" id="KW-0677">Repeat</keyword>
<feature type="compositionally biased region" description="Basic and acidic residues" evidence="3">
    <location>
        <begin position="225"/>
        <end position="235"/>
    </location>
</feature>
<evidence type="ECO:0000256" key="3">
    <source>
        <dbReference type="SAM" id="MobiDB-lite"/>
    </source>
</evidence>
<dbReference type="InterPro" id="IPR002110">
    <property type="entry name" value="Ankyrin_rpt"/>
</dbReference>
<dbReference type="SMART" id="SM00248">
    <property type="entry name" value="ANK"/>
    <property type="match status" value="5"/>
</dbReference>
<sequence>MESQKDRAAEPLQHNDYTVGWVSALPKEQTAATAMLDERHKDRELHLRKQPNDTNTYTLGSIGGHNIVIACLPKGKFGTISAATVAAHMIHTFPAIRFGLMVGIGGAVSRKVRLGDVVVGTPSGPHPGVVQWDMGKAGDFFERTGSLNNPPNVLVTALTKLETDHNTEGSKVPEYLKAVGDRNSRLRAKYEKSDLVDRLFKASYGHSNESHETDEDEMEDENENDGCRHCDPDQTIKRKPRDMMVHYGTIASGNQVIKNAKLRDQLSKDLGGNVLCVEMEAAGLMDNFPCIVIRGICDYADSHKNDAWQEHAAAVAAAFAKECLGYIQASEVEGERTVQEALQTVCNGISTIKDDTTHTRAMLSSEADLKVLNWLTPMNYGPQHSDYLRRRQPGTGQWFLRSNKYKQWLSEPGQTLFCHGMPGAGKTILASIIISDLEQKFLDSNSATVAYIYLSFQQKDEQNIEGLMSSLLKQITQTRPSLPEAVANLYRKHASKQTKPMLGEILDALRLAMAEDSKTFVIIDALDEYHPLASSRGRFLLILSDLQDKTRMNLLTTARPIPDIRLHFNETRSSHLEVRASEDDIRTYLRSNVWQLGSCITKESWLMDLVIEKMQNPCKEYELTVMFRFLLAQIYLKFLEDKDTPNDVCEALDRMSDRPLSTESPYQKAYDDMMTRITGQLPGHAKRAKQVLGWIVHAERPLKTHELQHALGVKFGQSSVDPKNLPETDHLVSICAGLVTVDKGINVIRLIHYTVQEYFVSTKNQWFPEFQETMAMTCISYLSFEAFATGRCHHSALEKRFQEYPFYDYAAGHWGHHARGAQTRQYVLKFLQADNEVEAADQARDRDQSWMSCPMVKQAKSSRDARVIIGEAVLVRTGRVCNAEPHVSKRNGLHLAAAFGLESAVREMLRAYDVNSRDMRRTTALELAASNNYPDTVRVLVEKGADLVSQKMALYEASGRGYLEVVRCLTDNDGPSRSNPGTMANALSRAVSREICELLVERGADVDFKHSRADLDFLYNPRSSREASARGITPLHCAIESRNLGQAQRLIEKGASVHATDSLGRTPLLVAMHIKSGFSVKEKLVQLLLEHGADGNVQDDDGRTAMDMLRDVREDRERQLKARHQRRERRRHEEGLKEDA</sequence>
<evidence type="ECO:0000256" key="1">
    <source>
        <dbReference type="ARBA" id="ARBA00022737"/>
    </source>
</evidence>
<accession>A0ABR1RQG1</accession>
<feature type="compositionally biased region" description="Acidic residues" evidence="3">
    <location>
        <begin position="212"/>
        <end position="224"/>
    </location>
</feature>
<dbReference type="EMBL" id="JAQQWI010000011">
    <property type="protein sequence ID" value="KAK8017199.1"/>
    <property type="molecule type" value="Genomic_DNA"/>
</dbReference>
<dbReference type="Pfam" id="PF24883">
    <property type="entry name" value="NPHP3_N"/>
    <property type="match status" value="1"/>
</dbReference>
<dbReference type="PANTHER" id="PTHR46082">
    <property type="entry name" value="ATP/GTP-BINDING PROTEIN-RELATED"/>
    <property type="match status" value="1"/>
</dbReference>
<evidence type="ECO:0008006" key="8">
    <source>
        <dbReference type="Google" id="ProtNLM"/>
    </source>
</evidence>
<dbReference type="Pfam" id="PF22939">
    <property type="entry name" value="WHD_GPIID"/>
    <property type="match status" value="1"/>
</dbReference>
<dbReference type="InterPro" id="IPR056884">
    <property type="entry name" value="NPHP3-like_N"/>
</dbReference>
<dbReference type="PROSITE" id="PS50297">
    <property type="entry name" value="ANK_REP_REGION"/>
    <property type="match status" value="2"/>
</dbReference>
<evidence type="ECO:0000259" key="5">
    <source>
        <dbReference type="Pfam" id="PF24883"/>
    </source>
</evidence>
<gene>
    <name evidence="6" type="ORF">PG991_008275</name>
</gene>
<dbReference type="Gene3D" id="1.25.40.20">
    <property type="entry name" value="Ankyrin repeat-containing domain"/>
    <property type="match status" value="2"/>
</dbReference>
<dbReference type="InterPro" id="IPR035994">
    <property type="entry name" value="Nucleoside_phosphorylase_sf"/>
</dbReference>
<dbReference type="InterPro" id="IPR027417">
    <property type="entry name" value="P-loop_NTPase"/>
</dbReference>
<dbReference type="SUPFAM" id="SSF53167">
    <property type="entry name" value="Purine and uridine phosphorylases"/>
    <property type="match status" value="1"/>
</dbReference>
<feature type="domain" description="Nephrocystin 3-like N-terminal" evidence="5">
    <location>
        <begin position="394"/>
        <end position="559"/>
    </location>
</feature>
<dbReference type="Gene3D" id="3.40.50.1580">
    <property type="entry name" value="Nucleoside phosphorylase domain"/>
    <property type="match status" value="1"/>
</dbReference>
<feature type="region of interest" description="Disordered" evidence="3">
    <location>
        <begin position="1114"/>
        <end position="1140"/>
    </location>
</feature>
<dbReference type="Gene3D" id="3.40.50.300">
    <property type="entry name" value="P-loop containing nucleotide triphosphate hydrolases"/>
    <property type="match status" value="1"/>
</dbReference>
<dbReference type="SUPFAM" id="SSF48403">
    <property type="entry name" value="Ankyrin repeat"/>
    <property type="match status" value="1"/>
</dbReference>
<name>A0ABR1RQG1_9PEZI</name>
<dbReference type="Pfam" id="PF12796">
    <property type="entry name" value="Ank_2"/>
    <property type="match status" value="2"/>
</dbReference>
<dbReference type="InterPro" id="IPR053137">
    <property type="entry name" value="NLR-like"/>
</dbReference>
<evidence type="ECO:0000256" key="2">
    <source>
        <dbReference type="PROSITE-ProRule" id="PRU00023"/>
    </source>
</evidence>
<feature type="repeat" description="ANK" evidence="2">
    <location>
        <begin position="1030"/>
        <end position="1062"/>
    </location>
</feature>
<dbReference type="InterPro" id="IPR036770">
    <property type="entry name" value="Ankyrin_rpt-contain_sf"/>
</dbReference>
<feature type="repeat" description="ANK" evidence="2">
    <location>
        <begin position="1063"/>
        <end position="1100"/>
    </location>
</feature>
<evidence type="ECO:0000313" key="6">
    <source>
        <dbReference type="EMBL" id="KAK8017199.1"/>
    </source>
</evidence>
<comment type="caution">
    <text evidence="6">The sequence shown here is derived from an EMBL/GenBank/DDBJ whole genome shotgun (WGS) entry which is preliminary data.</text>
</comment>
<keyword evidence="2" id="KW-0040">ANK repeat</keyword>
<organism evidence="6 7">
    <name type="scientific">Apiospora marii</name>
    <dbReference type="NCBI Taxonomy" id="335849"/>
    <lineage>
        <taxon>Eukaryota</taxon>
        <taxon>Fungi</taxon>
        <taxon>Dikarya</taxon>
        <taxon>Ascomycota</taxon>
        <taxon>Pezizomycotina</taxon>
        <taxon>Sordariomycetes</taxon>
        <taxon>Xylariomycetidae</taxon>
        <taxon>Amphisphaeriales</taxon>
        <taxon>Apiosporaceae</taxon>
        <taxon>Apiospora</taxon>
    </lineage>
</organism>
<feature type="compositionally biased region" description="Basic residues" evidence="3">
    <location>
        <begin position="1121"/>
        <end position="1130"/>
    </location>
</feature>
<dbReference type="PANTHER" id="PTHR46082:SF11">
    <property type="entry name" value="AAA+ ATPASE DOMAIN-CONTAINING PROTEIN-RELATED"/>
    <property type="match status" value="1"/>
</dbReference>
<feature type="domain" description="GPI inositol-deacylase winged helix" evidence="4">
    <location>
        <begin position="685"/>
        <end position="762"/>
    </location>
</feature>
<feature type="region of interest" description="Disordered" evidence="3">
    <location>
        <begin position="206"/>
        <end position="235"/>
    </location>
</feature>
<evidence type="ECO:0000313" key="7">
    <source>
        <dbReference type="Proteomes" id="UP001396898"/>
    </source>
</evidence>
<keyword evidence="7" id="KW-1185">Reference proteome</keyword>
<dbReference type="Proteomes" id="UP001396898">
    <property type="component" value="Unassembled WGS sequence"/>
</dbReference>
<feature type="repeat" description="ANK" evidence="2">
    <location>
        <begin position="920"/>
        <end position="952"/>
    </location>
</feature>
<dbReference type="PROSITE" id="PS50088">
    <property type="entry name" value="ANK_REPEAT"/>
    <property type="match status" value="3"/>
</dbReference>